<dbReference type="InterPro" id="IPR003594">
    <property type="entry name" value="HATPase_dom"/>
</dbReference>
<keyword evidence="3" id="KW-0597">Phosphoprotein</keyword>
<organism evidence="10 11">
    <name type="scientific">Rhodocytophaga aerolata</name>
    <dbReference type="NCBI Taxonomy" id="455078"/>
    <lineage>
        <taxon>Bacteria</taxon>
        <taxon>Pseudomonadati</taxon>
        <taxon>Bacteroidota</taxon>
        <taxon>Cytophagia</taxon>
        <taxon>Cytophagales</taxon>
        <taxon>Rhodocytophagaceae</taxon>
        <taxon>Rhodocytophaga</taxon>
    </lineage>
</organism>
<feature type="domain" description="PAS" evidence="8">
    <location>
        <begin position="147"/>
        <end position="217"/>
    </location>
</feature>
<keyword evidence="4" id="KW-0808">Transferase</keyword>
<dbReference type="InterPro" id="IPR005467">
    <property type="entry name" value="His_kinase_dom"/>
</dbReference>
<comment type="catalytic activity">
    <reaction evidence="1">
        <text>ATP + protein L-histidine = ADP + protein N-phospho-L-histidine.</text>
        <dbReference type="EC" id="2.7.13.3"/>
    </reaction>
</comment>
<dbReference type="InterPro" id="IPR036097">
    <property type="entry name" value="HisK_dim/P_sf"/>
</dbReference>
<dbReference type="PROSITE" id="PS50113">
    <property type="entry name" value="PAC"/>
    <property type="match status" value="1"/>
</dbReference>
<proteinExistence type="predicted"/>
<dbReference type="InterPro" id="IPR036890">
    <property type="entry name" value="HATPase_C_sf"/>
</dbReference>
<dbReference type="Gene3D" id="3.30.450.20">
    <property type="entry name" value="PAS domain"/>
    <property type="match status" value="2"/>
</dbReference>
<keyword evidence="6" id="KW-0175">Coiled coil</keyword>
<comment type="caution">
    <text evidence="10">The sequence shown here is derived from an EMBL/GenBank/DDBJ whole genome shotgun (WGS) entry which is preliminary data.</text>
</comment>
<dbReference type="InterPro" id="IPR000700">
    <property type="entry name" value="PAS-assoc_C"/>
</dbReference>
<dbReference type="SUPFAM" id="SSF47384">
    <property type="entry name" value="Homodimeric domain of signal transducing histidine kinase"/>
    <property type="match status" value="1"/>
</dbReference>
<evidence type="ECO:0000256" key="6">
    <source>
        <dbReference type="SAM" id="Coils"/>
    </source>
</evidence>
<keyword evidence="11" id="KW-1185">Reference proteome</keyword>
<dbReference type="PROSITE" id="PS50112">
    <property type="entry name" value="PAS"/>
    <property type="match status" value="1"/>
</dbReference>
<dbReference type="Gene3D" id="1.10.287.130">
    <property type="match status" value="1"/>
</dbReference>
<evidence type="ECO:0000313" key="10">
    <source>
        <dbReference type="EMBL" id="MDO1446853.1"/>
    </source>
</evidence>
<dbReference type="InterPro" id="IPR004358">
    <property type="entry name" value="Sig_transdc_His_kin-like_C"/>
</dbReference>
<accession>A0ABT8R441</accession>
<sequence length="662" mass="74308">MEILYSGLLDETLHYIQPGGGATSIRQVSEQELSSPSFLLDKAGIVIIGERVSNPIQLAQVIYSKDNAVSILLISDPVNHRKIKQALQFTPISGSTIHSISNEGRQGMALVLENQMARTEQRRSYKKMKSLVGSLTFPVPQSFDRLKQQYIDKVFEEAPVGIILLNESGTIQAFNPYAAQLIAKTEREVLGLRLEELFPEKNKQQIKSFVTNAEAATSKLVLEKESNDASQYVEITLASLKRGHALTYKTVLLSDVSHQILSKKAIEESARKVELILESLPQIAWTANGKGENTYLNQQWYAYTNSYSQDRAGFSLKAFLHTDDLQATLGIWSASLQQGVPFEVEHRIRRGQDGMYRWMLSRALPLTDEKGDITFWVGTTTDIHDLRLAQQELQKLNEQLAASNEELSAANEEVLANNEELASANESLRQVNADLDNFIYTASHDLKAPIANIDGLIRVLEKNLEKKGVKDHAVSELIRMIHSSVTRFRATIHDLSDIVKLQREITHEKEPVNLTEVYQDVYLNLKEQIEEANAEIVLDVEACEEIMFSRKNVKSIFYNLLSNALKYRAQERKLAIKISCTPEENYSLLSFQDNGLGISLKNNSKLFGMFQRLHTHVEGSGLGLYIVKKILDNAGGKIEVESQVGAGSTFKVYIKRLATHVS</sequence>
<dbReference type="SUPFAM" id="SSF55785">
    <property type="entry name" value="PYP-like sensor domain (PAS domain)"/>
    <property type="match status" value="2"/>
</dbReference>
<dbReference type="CDD" id="cd00130">
    <property type="entry name" value="PAS"/>
    <property type="match status" value="2"/>
</dbReference>
<evidence type="ECO:0000259" key="8">
    <source>
        <dbReference type="PROSITE" id="PS50112"/>
    </source>
</evidence>
<feature type="domain" description="Histidine kinase" evidence="7">
    <location>
        <begin position="441"/>
        <end position="658"/>
    </location>
</feature>
<evidence type="ECO:0000256" key="2">
    <source>
        <dbReference type="ARBA" id="ARBA00012438"/>
    </source>
</evidence>
<dbReference type="GO" id="GO:0016301">
    <property type="term" value="F:kinase activity"/>
    <property type="evidence" value="ECO:0007669"/>
    <property type="project" value="UniProtKB-KW"/>
</dbReference>
<dbReference type="Pfam" id="PF00512">
    <property type="entry name" value="HisKA"/>
    <property type="match status" value="1"/>
</dbReference>
<dbReference type="InterPro" id="IPR052162">
    <property type="entry name" value="Sensor_kinase/Photoreceptor"/>
</dbReference>
<dbReference type="SMART" id="SM00387">
    <property type="entry name" value="HATPase_c"/>
    <property type="match status" value="1"/>
</dbReference>
<feature type="coiled-coil region" evidence="6">
    <location>
        <begin position="386"/>
        <end position="431"/>
    </location>
</feature>
<evidence type="ECO:0000259" key="9">
    <source>
        <dbReference type="PROSITE" id="PS50113"/>
    </source>
</evidence>
<evidence type="ECO:0000256" key="4">
    <source>
        <dbReference type="ARBA" id="ARBA00022679"/>
    </source>
</evidence>
<dbReference type="NCBIfam" id="TIGR00229">
    <property type="entry name" value="sensory_box"/>
    <property type="match status" value="2"/>
</dbReference>
<dbReference type="PRINTS" id="PR00344">
    <property type="entry name" value="BCTRLSENSOR"/>
</dbReference>
<dbReference type="PROSITE" id="PS50109">
    <property type="entry name" value="HIS_KIN"/>
    <property type="match status" value="1"/>
</dbReference>
<dbReference type="InterPro" id="IPR001610">
    <property type="entry name" value="PAC"/>
</dbReference>
<dbReference type="RefSeq" id="WP_302037657.1">
    <property type="nucleotide sequence ID" value="NZ_JAUKPO010000005.1"/>
</dbReference>
<evidence type="ECO:0000256" key="1">
    <source>
        <dbReference type="ARBA" id="ARBA00000085"/>
    </source>
</evidence>
<dbReference type="Gene3D" id="3.30.565.10">
    <property type="entry name" value="Histidine kinase-like ATPase, C-terminal domain"/>
    <property type="match status" value="1"/>
</dbReference>
<dbReference type="InterPro" id="IPR035965">
    <property type="entry name" value="PAS-like_dom_sf"/>
</dbReference>
<dbReference type="InterPro" id="IPR000014">
    <property type="entry name" value="PAS"/>
</dbReference>
<keyword evidence="5 10" id="KW-0418">Kinase</keyword>
<gene>
    <name evidence="10" type="ORF">Q0590_11350</name>
</gene>
<dbReference type="SUPFAM" id="SSF55874">
    <property type="entry name" value="ATPase domain of HSP90 chaperone/DNA topoisomerase II/histidine kinase"/>
    <property type="match status" value="1"/>
</dbReference>
<reference evidence="10" key="1">
    <citation type="submission" date="2023-07" db="EMBL/GenBank/DDBJ databases">
        <title>The genome sequence of Rhodocytophaga aerolata KACC 12507.</title>
        <authorList>
            <person name="Zhang X."/>
        </authorList>
    </citation>
    <scope>NUCLEOTIDE SEQUENCE</scope>
    <source>
        <strain evidence="10">KACC 12507</strain>
    </source>
</reference>
<feature type="domain" description="PAC" evidence="9">
    <location>
        <begin position="342"/>
        <end position="395"/>
    </location>
</feature>
<evidence type="ECO:0000259" key="7">
    <source>
        <dbReference type="PROSITE" id="PS50109"/>
    </source>
</evidence>
<evidence type="ECO:0000256" key="5">
    <source>
        <dbReference type="ARBA" id="ARBA00022777"/>
    </source>
</evidence>
<dbReference type="Proteomes" id="UP001168528">
    <property type="component" value="Unassembled WGS sequence"/>
</dbReference>
<dbReference type="CDD" id="cd00082">
    <property type="entry name" value="HisKA"/>
    <property type="match status" value="1"/>
</dbReference>
<dbReference type="EMBL" id="JAUKPO010000005">
    <property type="protein sequence ID" value="MDO1446853.1"/>
    <property type="molecule type" value="Genomic_DNA"/>
</dbReference>
<dbReference type="PANTHER" id="PTHR43304:SF1">
    <property type="entry name" value="PAC DOMAIN-CONTAINING PROTEIN"/>
    <property type="match status" value="1"/>
</dbReference>
<dbReference type="SMART" id="SM00086">
    <property type="entry name" value="PAC"/>
    <property type="match status" value="1"/>
</dbReference>
<dbReference type="SMART" id="SM00091">
    <property type="entry name" value="PAS"/>
    <property type="match status" value="2"/>
</dbReference>
<evidence type="ECO:0000313" key="11">
    <source>
        <dbReference type="Proteomes" id="UP001168528"/>
    </source>
</evidence>
<dbReference type="Pfam" id="PF08447">
    <property type="entry name" value="PAS_3"/>
    <property type="match status" value="1"/>
</dbReference>
<dbReference type="Pfam" id="PF13426">
    <property type="entry name" value="PAS_9"/>
    <property type="match status" value="1"/>
</dbReference>
<dbReference type="SMART" id="SM00388">
    <property type="entry name" value="HisKA"/>
    <property type="match status" value="1"/>
</dbReference>
<dbReference type="EC" id="2.7.13.3" evidence="2"/>
<dbReference type="PANTHER" id="PTHR43304">
    <property type="entry name" value="PHYTOCHROME-LIKE PROTEIN CPH1"/>
    <property type="match status" value="1"/>
</dbReference>
<dbReference type="InterPro" id="IPR013655">
    <property type="entry name" value="PAS_fold_3"/>
</dbReference>
<evidence type="ECO:0000256" key="3">
    <source>
        <dbReference type="ARBA" id="ARBA00022553"/>
    </source>
</evidence>
<protein>
    <recommendedName>
        <fullName evidence="2">histidine kinase</fullName>
        <ecNumber evidence="2">2.7.13.3</ecNumber>
    </recommendedName>
</protein>
<dbReference type="InterPro" id="IPR003661">
    <property type="entry name" value="HisK_dim/P_dom"/>
</dbReference>
<dbReference type="Pfam" id="PF02518">
    <property type="entry name" value="HATPase_c"/>
    <property type="match status" value="1"/>
</dbReference>
<name>A0ABT8R441_9BACT</name>